<evidence type="ECO:0000256" key="1">
    <source>
        <dbReference type="ARBA" id="ARBA00000024"/>
    </source>
</evidence>
<keyword evidence="18" id="KW-1185">Reference proteome</keyword>
<feature type="domain" description="Phosphoribosyl-AMP cyclohydrolase" evidence="16">
    <location>
        <begin position="31"/>
        <end position="104"/>
    </location>
</feature>
<evidence type="ECO:0000256" key="2">
    <source>
        <dbReference type="ARBA" id="ARBA00001460"/>
    </source>
</evidence>
<comment type="similarity">
    <text evidence="6 15">In the C-terminal section; belongs to the PRA-PH family.</text>
</comment>
<dbReference type="KEGG" id="cpor:BED41_14790"/>
<comment type="pathway">
    <text evidence="5 15">Amino-acid biosynthesis; L-histidine biosynthesis; L-histidine from 5-phospho-alpha-D-ribose 1-diphosphate: step 2/9.</text>
</comment>
<dbReference type="Proteomes" id="UP000093044">
    <property type="component" value="Chromosome"/>
</dbReference>
<comment type="similarity">
    <text evidence="7 15">In the N-terminal section; belongs to the PRA-CH family.</text>
</comment>
<dbReference type="HAMAP" id="MF_01019">
    <property type="entry name" value="HisIE"/>
    <property type="match status" value="1"/>
</dbReference>
<dbReference type="GO" id="GO:0004635">
    <property type="term" value="F:phosphoribosyl-AMP cyclohydrolase activity"/>
    <property type="evidence" value="ECO:0007669"/>
    <property type="project" value="UniProtKB-UniRule"/>
</dbReference>
<proteinExistence type="inferred from homology"/>
<dbReference type="GO" id="GO:0000105">
    <property type="term" value="P:L-histidine biosynthetic process"/>
    <property type="evidence" value="ECO:0007669"/>
    <property type="project" value="UniProtKB-UniRule"/>
</dbReference>
<name>A0A1B2I8K1_9BACT</name>
<dbReference type="Pfam" id="PF01503">
    <property type="entry name" value="PRA-PH"/>
    <property type="match status" value="1"/>
</dbReference>
<dbReference type="InterPro" id="IPR002496">
    <property type="entry name" value="PRib_AMP_CycHydrolase_dom"/>
</dbReference>
<dbReference type="Gene3D" id="3.10.20.810">
    <property type="entry name" value="Phosphoribosyl-AMP cyclohydrolase"/>
    <property type="match status" value="1"/>
</dbReference>
<keyword evidence="11 15" id="KW-0378">Hydrolase</keyword>
<keyword evidence="9 15" id="KW-0028">Amino-acid biosynthesis</keyword>
<dbReference type="InterPro" id="IPR038019">
    <property type="entry name" value="PRib_AMP_CycHydrolase_sf"/>
</dbReference>
<dbReference type="PANTHER" id="PTHR42945">
    <property type="entry name" value="HISTIDINE BIOSYNTHESIS BIFUNCTIONAL PROTEIN"/>
    <property type="match status" value="1"/>
</dbReference>
<keyword evidence="8 15" id="KW-0963">Cytoplasm</keyword>
<evidence type="ECO:0000256" key="6">
    <source>
        <dbReference type="ARBA" id="ARBA00007731"/>
    </source>
</evidence>
<dbReference type="InterPro" id="IPR008179">
    <property type="entry name" value="HisE"/>
</dbReference>
<evidence type="ECO:0000256" key="4">
    <source>
        <dbReference type="ARBA" id="ARBA00005169"/>
    </source>
</evidence>
<dbReference type="Pfam" id="PF01502">
    <property type="entry name" value="PRA-CH"/>
    <property type="match status" value="1"/>
</dbReference>
<dbReference type="UniPathway" id="UPA00031">
    <property type="reaction ID" value="UER00007"/>
</dbReference>
<comment type="subcellular location">
    <subcellularLocation>
        <location evidence="3 15">Cytoplasm</location>
    </subcellularLocation>
</comment>
<evidence type="ECO:0000259" key="16">
    <source>
        <dbReference type="Pfam" id="PF01502"/>
    </source>
</evidence>
<keyword evidence="12 15" id="KW-0067">ATP-binding</keyword>
<dbReference type="Gene3D" id="1.10.287.1080">
    <property type="entry name" value="MazG-like"/>
    <property type="match status" value="1"/>
</dbReference>
<keyword evidence="14 15" id="KW-0511">Multifunctional enzyme</keyword>
<dbReference type="PANTHER" id="PTHR42945:SF1">
    <property type="entry name" value="HISTIDINE BIOSYNTHESIS BIFUNCTIONAL PROTEIN HIS7"/>
    <property type="match status" value="1"/>
</dbReference>
<feature type="region of interest" description="Phosphoribosyl-ATP pyrophosphohydrolase" evidence="15">
    <location>
        <begin position="119"/>
        <end position="212"/>
    </location>
</feature>
<dbReference type="NCBIfam" id="NF000768">
    <property type="entry name" value="PRK00051.1"/>
    <property type="match status" value="1"/>
</dbReference>
<evidence type="ECO:0000256" key="3">
    <source>
        <dbReference type="ARBA" id="ARBA00004496"/>
    </source>
</evidence>
<evidence type="ECO:0000313" key="18">
    <source>
        <dbReference type="Proteomes" id="UP000093044"/>
    </source>
</evidence>
<comment type="catalytic activity">
    <reaction evidence="1 15">
        <text>1-(5-phospho-beta-D-ribosyl)-5'-AMP + H2O = 1-(5-phospho-beta-D-ribosyl)-5-[(5-phospho-beta-D-ribosylamino)methylideneamino]imidazole-4-carboxamide</text>
        <dbReference type="Rhea" id="RHEA:20049"/>
        <dbReference type="ChEBI" id="CHEBI:15377"/>
        <dbReference type="ChEBI" id="CHEBI:58435"/>
        <dbReference type="ChEBI" id="CHEBI:59457"/>
        <dbReference type="EC" id="3.5.4.19"/>
    </reaction>
</comment>
<dbReference type="InterPro" id="IPR026660">
    <property type="entry name" value="PRA-CH"/>
</dbReference>
<dbReference type="CDD" id="cd11534">
    <property type="entry name" value="NTP-PPase_HisIE_like"/>
    <property type="match status" value="1"/>
</dbReference>
<reference evidence="17" key="1">
    <citation type="submission" date="2016-08" db="EMBL/GenBank/DDBJ databases">
        <title>Complete genome of Cloacibacillus porcorum.</title>
        <authorList>
            <person name="Looft T."/>
            <person name="Bayles D.O."/>
            <person name="Alt D.P."/>
        </authorList>
    </citation>
    <scope>NUCLEOTIDE SEQUENCE [LARGE SCALE GENOMIC DNA]</scope>
    <source>
        <strain evidence="17">CL-84</strain>
    </source>
</reference>
<dbReference type="InterPro" id="IPR023019">
    <property type="entry name" value="His_synth_HisIE"/>
</dbReference>
<dbReference type="FunFam" id="3.10.20.810:FF:000001">
    <property type="entry name" value="Histidine biosynthesis bifunctional protein HisIE"/>
    <property type="match status" value="1"/>
</dbReference>
<evidence type="ECO:0000256" key="13">
    <source>
        <dbReference type="ARBA" id="ARBA00023102"/>
    </source>
</evidence>
<evidence type="ECO:0000256" key="8">
    <source>
        <dbReference type="ARBA" id="ARBA00022490"/>
    </source>
</evidence>
<evidence type="ECO:0000256" key="14">
    <source>
        <dbReference type="ARBA" id="ARBA00023268"/>
    </source>
</evidence>
<comment type="pathway">
    <text evidence="4 15">Amino-acid biosynthesis; L-histidine biosynthesis; L-histidine from 5-phospho-alpha-D-ribose 1-diphosphate: step 3/9.</text>
</comment>
<gene>
    <name evidence="15" type="primary">hisI</name>
    <name evidence="15" type="synonym">hisIE</name>
    <name evidence="17" type="ORF">BED41_14790</name>
</gene>
<keyword evidence="13 15" id="KW-0368">Histidine biosynthesis</keyword>
<dbReference type="GO" id="GO:0004636">
    <property type="term" value="F:phosphoribosyl-ATP diphosphatase activity"/>
    <property type="evidence" value="ECO:0007669"/>
    <property type="project" value="UniProtKB-UniRule"/>
</dbReference>
<keyword evidence="10 15" id="KW-0547">Nucleotide-binding</keyword>
<dbReference type="HAMAP" id="MF_01021">
    <property type="entry name" value="HisI"/>
    <property type="match status" value="1"/>
</dbReference>
<protein>
    <recommendedName>
        <fullName evidence="15">Histidine biosynthesis bifunctional protein HisIE</fullName>
    </recommendedName>
    <domain>
        <recommendedName>
            <fullName evidence="15">Phosphoribosyl-AMP cyclohydrolase</fullName>
            <shortName evidence="15">PRA-CH</shortName>
            <ecNumber evidence="15">3.5.4.19</ecNumber>
        </recommendedName>
    </domain>
    <domain>
        <recommendedName>
            <fullName evidence="15">Phosphoribosyl-ATP pyrophosphatase</fullName>
            <shortName evidence="15">PRA-PH</shortName>
            <ecNumber evidence="15">3.6.1.31</ecNumber>
        </recommendedName>
    </domain>
</protein>
<comment type="catalytic activity">
    <reaction evidence="2 15">
        <text>1-(5-phospho-beta-D-ribosyl)-ATP + H2O = 1-(5-phospho-beta-D-ribosyl)-5'-AMP + diphosphate + H(+)</text>
        <dbReference type="Rhea" id="RHEA:22828"/>
        <dbReference type="ChEBI" id="CHEBI:15377"/>
        <dbReference type="ChEBI" id="CHEBI:15378"/>
        <dbReference type="ChEBI" id="CHEBI:33019"/>
        <dbReference type="ChEBI" id="CHEBI:59457"/>
        <dbReference type="ChEBI" id="CHEBI:73183"/>
        <dbReference type="EC" id="3.6.1.31"/>
    </reaction>
</comment>
<evidence type="ECO:0000313" key="17">
    <source>
        <dbReference type="EMBL" id="ANZ46257.1"/>
    </source>
</evidence>
<evidence type="ECO:0000256" key="11">
    <source>
        <dbReference type="ARBA" id="ARBA00022801"/>
    </source>
</evidence>
<evidence type="ECO:0000256" key="9">
    <source>
        <dbReference type="ARBA" id="ARBA00022605"/>
    </source>
</evidence>
<evidence type="ECO:0000256" key="10">
    <source>
        <dbReference type="ARBA" id="ARBA00022741"/>
    </source>
</evidence>
<dbReference type="NCBIfam" id="TIGR03188">
    <property type="entry name" value="histidine_hisI"/>
    <property type="match status" value="1"/>
</dbReference>
<dbReference type="EC" id="3.6.1.31" evidence="15"/>
<dbReference type="GeneID" id="83059112"/>
<organism evidence="17 18">
    <name type="scientific">Cloacibacillus porcorum</name>
    <dbReference type="NCBI Taxonomy" id="1197717"/>
    <lineage>
        <taxon>Bacteria</taxon>
        <taxon>Thermotogati</taxon>
        <taxon>Synergistota</taxon>
        <taxon>Synergistia</taxon>
        <taxon>Synergistales</taxon>
        <taxon>Synergistaceae</taxon>
        <taxon>Cloacibacillus</taxon>
    </lineage>
</organism>
<dbReference type="GO" id="GO:0005524">
    <property type="term" value="F:ATP binding"/>
    <property type="evidence" value="ECO:0007669"/>
    <property type="project" value="UniProtKB-KW"/>
</dbReference>
<dbReference type="GO" id="GO:0005737">
    <property type="term" value="C:cytoplasm"/>
    <property type="evidence" value="ECO:0007669"/>
    <property type="project" value="UniProtKB-SubCell"/>
</dbReference>
<sequence>MTKIDLSLIKFDEKGLVPVVVQDVATAEVLMTAWANAESLAETAECGEMVFWSRSRGELWHKGETSGSRMCLRELRIDCDGDTLLALVEPLGPACHTGERSCFYRSLCGEADSTEATFLGRLWRYLNVRKDDDPQESYTARLLRSGLSRVAQKVGEEGVETALACATKDRGGFRYEAADLLYHLLVACIAAEVPFDEVLRELASRHKGAERQ</sequence>
<dbReference type="NCBIfam" id="NF002747">
    <property type="entry name" value="PRK02759.1"/>
    <property type="match status" value="1"/>
</dbReference>
<feature type="region of interest" description="Phosphoribosyl-AMP cyclohydrolase" evidence="15">
    <location>
        <begin position="1"/>
        <end position="118"/>
    </location>
</feature>
<dbReference type="RefSeq" id="WP_066748065.1">
    <property type="nucleotide sequence ID" value="NZ_CP016757.1"/>
</dbReference>
<dbReference type="AlphaFoldDB" id="A0A1B2I8K1"/>
<dbReference type="SUPFAM" id="SSF101386">
    <property type="entry name" value="all-alpha NTP pyrophosphatases"/>
    <property type="match status" value="1"/>
</dbReference>
<dbReference type="STRING" id="1197717.BED41_14790"/>
<dbReference type="HAMAP" id="MF_01020">
    <property type="entry name" value="HisE"/>
    <property type="match status" value="1"/>
</dbReference>
<evidence type="ECO:0000256" key="5">
    <source>
        <dbReference type="ARBA" id="ARBA00005204"/>
    </source>
</evidence>
<dbReference type="OrthoDB" id="9795769at2"/>
<evidence type="ECO:0000256" key="15">
    <source>
        <dbReference type="HAMAP-Rule" id="MF_01019"/>
    </source>
</evidence>
<dbReference type="EC" id="3.5.4.19" evidence="15"/>
<dbReference type="SUPFAM" id="SSF141734">
    <property type="entry name" value="HisI-like"/>
    <property type="match status" value="1"/>
</dbReference>
<dbReference type="InterPro" id="IPR021130">
    <property type="entry name" value="PRib-ATP_PPHydrolase-like"/>
</dbReference>
<evidence type="ECO:0000256" key="12">
    <source>
        <dbReference type="ARBA" id="ARBA00022840"/>
    </source>
</evidence>
<dbReference type="EMBL" id="CP016757">
    <property type="protein sequence ID" value="ANZ46257.1"/>
    <property type="molecule type" value="Genomic_DNA"/>
</dbReference>
<evidence type="ECO:0000256" key="7">
    <source>
        <dbReference type="ARBA" id="ARBA00008299"/>
    </source>
</evidence>
<accession>A0A1B2I8K1</accession>